<dbReference type="AlphaFoldDB" id="A0A8J6ZUK2"/>
<keyword evidence="2" id="KW-0812">Transmembrane</keyword>
<feature type="region of interest" description="Disordered" evidence="1">
    <location>
        <begin position="380"/>
        <end position="404"/>
    </location>
</feature>
<sequence length="492" mass="54629">MTKVALLIGVSEYEPGLNPLPASVNDVQAIAKVLQHPEMGGFAEANIQKLENPEAQKMHEAIETLFSDRSKDDLVVLYFSGHGIKDENSKLHLATRFTRKNSQGRLIKSTAVPASFIHDIMNESRSKRQVVILDCCFSGAFPEGWSVKDDGSVNIQVEMGGEGRVVLSSSTATQYSFQQSGENLSIYTRYLIEGIETGAADQDNDGEISVDELHEYAKKKVQEASPAMRPGISAFREGFKIHLAKAPIGDPKLRYRKEVEHYASRGEIPSIGRKILDVQRDNLGLLPEEVAAIEAEVLKPYQEYKEKLQQYEQAFVDEIKREFPLSDYTRGDLERYQQMLGLNRQDVESIEATLIAEEVTPISQAPPSVQPHHLREILSGQKSSSPNQTTTPKTNISQAPPSVEPHHRLEIPFVSKSSSSNQTTTPKTHNPVLKTIGQVIAGICFSIVAFFALVAIYHLLSRGNAEVFVVMLFVSIIFIVAGIILWKMVQNS</sequence>
<dbReference type="Gene3D" id="3.40.50.1460">
    <property type="match status" value="1"/>
</dbReference>
<evidence type="ECO:0000313" key="5">
    <source>
        <dbReference type="Proteomes" id="UP000622533"/>
    </source>
</evidence>
<dbReference type="InterPro" id="IPR018247">
    <property type="entry name" value="EF_Hand_1_Ca_BS"/>
</dbReference>
<organism evidence="4 5">
    <name type="scientific">Desmonostoc muscorum LEGE 12446</name>
    <dbReference type="NCBI Taxonomy" id="1828758"/>
    <lineage>
        <taxon>Bacteria</taxon>
        <taxon>Bacillati</taxon>
        <taxon>Cyanobacteriota</taxon>
        <taxon>Cyanophyceae</taxon>
        <taxon>Nostocales</taxon>
        <taxon>Nostocaceae</taxon>
        <taxon>Desmonostoc</taxon>
    </lineage>
</organism>
<dbReference type="PROSITE" id="PS00018">
    <property type="entry name" value="EF_HAND_1"/>
    <property type="match status" value="1"/>
</dbReference>
<evidence type="ECO:0000256" key="1">
    <source>
        <dbReference type="SAM" id="MobiDB-lite"/>
    </source>
</evidence>
<keyword evidence="5" id="KW-1185">Reference proteome</keyword>
<feature type="transmembrane region" description="Helical" evidence="2">
    <location>
        <begin position="467"/>
        <end position="486"/>
    </location>
</feature>
<dbReference type="InterPro" id="IPR029030">
    <property type="entry name" value="Caspase-like_dom_sf"/>
</dbReference>
<protein>
    <submittedName>
        <fullName evidence="4">Caspase family protein</fullName>
    </submittedName>
</protein>
<gene>
    <name evidence="4" type="ORF">IQ276_22260</name>
</gene>
<dbReference type="Pfam" id="PF00656">
    <property type="entry name" value="Peptidase_C14"/>
    <property type="match status" value="1"/>
</dbReference>
<evidence type="ECO:0000256" key="2">
    <source>
        <dbReference type="SAM" id="Phobius"/>
    </source>
</evidence>
<keyword evidence="2" id="KW-1133">Transmembrane helix</keyword>
<comment type="caution">
    <text evidence="4">The sequence shown here is derived from an EMBL/GenBank/DDBJ whole genome shotgun (WGS) entry which is preliminary data.</text>
</comment>
<evidence type="ECO:0000313" key="4">
    <source>
        <dbReference type="EMBL" id="MBE9025041.1"/>
    </source>
</evidence>
<dbReference type="InterPro" id="IPR002048">
    <property type="entry name" value="EF_hand_dom"/>
</dbReference>
<dbReference type="NCBIfam" id="NF047832">
    <property type="entry name" value="caspase_w_EACC1"/>
    <property type="match status" value="1"/>
</dbReference>
<dbReference type="GO" id="GO:0005509">
    <property type="term" value="F:calcium ion binding"/>
    <property type="evidence" value="ECO:0007669"/>
    <property type="project" value="InterPro"/>
</dbReference>
<dbReference type="PANTHER" id="PTHR22576">
    <property type="entry name" value="MUCOSA ASSOCIATED LYMPHOID TISSUE LYMPHOMA TRANSLOCATION PROTEIN 1/PARACASPASE"/>
    <property type="match status" value="1"/>
</dbReference>
<dbReference type="GO" id="GO:0006508">
    <property type="term" value="P:proteolysis"/>
    <property type="evidence" value="ECO:0007669"/>
    <property type="project" value="InterPro"/>
</dbReference>
<dbReference type="SUPFAM" id="SSF52129">
    <property type="entry name" value="Caspase-like"/>
    <property type="match status" value="1"/>
</dbReference>
<name>A0A8J6ZUK2_DESMC</name>
<dbReference type="InterPro" id="IPR011600">
    <property type="entry name" value="Pept_C14_caspase"/>
</dbReference>
<feature type="transmembrane region" description="Helical" evidence="2">
    <location>
        <begin position="439"/>
        <end position="460"/>
    </location>
</feature>
<dbReference type="EMBL" id="JADEXS010000353">
    <property type="protein sequence ID" value="MBE9025041.1"/>
    <property type="molecule type" value="Genomic_DNA"/>
</dbReference>
<dbReference type="GO" id="GO:0004197">
    <property type="term" value="F:cysteine-type endopeptidase activity"/>
    <property type="evidence" value="ECO:0007669"/>
    <property type="project" value="InterPro"/>
</dbReference>
<accession>A0A8J6ZUK2</accession>
<feature type="compositionally biased region" description="Polar residues" evidence="1">
    <location>
        <begin position="380"/>
        <end position="400"/>
    </location>
</feature>
<proteinExistence type="predicted"/>
<feature type="domain" description="EF-hand" evidence="3">
    <location>
        <begin position="201"/>
        <end position="223"/>
    </location>
</feature>
<dbReference type="InterPro" id="IPR052039">
    <property type="entry name" value="Caspase-related_regulators"/>
</dbReference>
<dbReference type="PROSITE" id="PS50222">
    <property type="entry name" value="EF_HAND_2"/>
    <property type="match status" value="1"/>
</dbReference>
<keyword evidence="2" id="KW-0472">Membrane</keyword>
<evidence type="ECO:0000259" key="3">
    <source>
        <dbReference type="PROSITE" id="PS50222"/>
    </source>
</evidence>
<dbReference type="RefSeq" id="WP_193919813.1">
    <property type="nucleotide sequence ID" value="NZ_JADEXS020000001.1"/>
</dbReference>
<reference evidence="4" key="1">
    <citation type="submission" date="2020-10" db="EMBL/GenBank/DDBJ databases">
        <authorList>
            <person name="Castelo-Branco R."/>
            <person name="Eusebio N."/>
            <person name="Adriana R."/>
            <person name="Vieira A."/>
            <person name="Brugerolle De Fraissinette N."/>
            <person name="Rezende De Castro R."/>
            <person name="Schneider M.P."/>
            <person name="Vasconcelos V."/>
            <person name="Leao P.N."/>
        </authorList>
    </citation>
    <scope>NUCLEOTIDE SEQUENCE</scope>
    <source>
        <strain evidence="4">LEGE 12446</strain>
    </source>
</reference>
<dbReference type="PANTHER" id="PTHR22576:SF37">
    <property type="entry name" value="MUCOSA-ASSOCIATED LYMPHOID TISSUE LYMPHOMA TRANSLOCATION PROTEIN 1"/>
    <property type="match status" value="1"/>
</dbReference>
<dbReference type="Proteomes" id="UP000622533">
    <property type="component" value="Unassembled WGS sequence"/>
</dbReference>